<dbReference type="RefSeq" id="WP_239087642.1">
    <property type="nucleotide sequence ID" value="NZ_JBHMBT010000016.1"/>
</dbReference>
<dbReference type="NCBIfam" id="TIGR01451">
    <property type="entry name" value="B_ant_repeat"/>
    <property type="match status" value="1"/>
</dbReference>
<evidence type="ECO:0000259" key="2">
    <source>
        <dbReference type="Pfam" id="PF24346"/>
    </source>
</evidence>
<reference evidence="3 4" key="1">
    <citation type="submission" date="2020-08" db="EMBL/GenBank/DDBJ databases">
        <title>Sequencing the genomes of 1000 actinobacteria strains.</title>
        <authorList>
            <person name="Klenk H.-P."/>
        </authorList>
    </citation>
    <scope>NUCLEOTIDE SEQUENCE [LARGE SCALE GENOMIC DNA]</scope>
    <source>
        <strain evidence="3 4">DSM 43149</strain>
    </source>
</reference>
<name>A0A7W7HWQ1_9ACTN</name>
<feature type="domain" description="DUF7507" evidence="2">
    <location>
        <begin position="211"/>
        <end position="317"/>
    </location>
</feature>
<dbReference type="AlphaFoldDB" id="A0A7W7HWQ1"/>
<evidence type="ECO:0000313" key="3">
    <source>
        <dbReference type="EMBL" id="MBB4762147.1"/>
    </source>
</evidence>
<dbReference type="InterPro" id="IPR055354">
    <property type="entry name" value="DUF7507"/>
</dbReference>
<feature type="domain" description="DUF7507" evidence="2">
    <location>
        <begin position="87"/>
        <end position="187"/>
    </location>
</feature>
<protein>
    <submittedName>
        <fullName evidence="3">Putative repeat protein (TIGR01451 family)</fullName>
    </submittedName>
</protein>
<dbReference type="Pfam" id="PF24346">
    <property type="entry name" value="DUF7507"/>
    <property type="match status" value="4"/>
</dbReference>
<comment type="caution">
    <text evidence="3">The sequence shown here is derived from an EMBL/GenBank/DDBJ whole genome shotgun (WGS) entry which is preliminary data.</text>
</comment>
<feature type="region of interest" description="Disordered" evidence="1">
    <location>
        <begin position="1"/>
        <end position="24"/>
    </location>
</feature>
<accession>A0A7W7HWQ1</accession>
<gene>
    <name evidence="3" type="ORF">BJ971_002703</name>
</gene>
<sequence>MTLTGAVVRDDSFSGTGTMANPPCTLSPTTLAPGARATCTAGYTVTQADIRAGQVSNVAIATGIAPDGSTTTSPEAPATVGVTTRLALALVKDADPDVYDTAGDRIAYTFQITNNSSVAVTLSSIDETTFTGTGTLSAPICRPTALTAPLAPSDSITCTATYTVTQADVDRKTIWNTAVAVGTAADGGGSVVSNPASAVVTVPGVTPTGLPHLDLTKTVSPDSVDTVGQRVTYTFLITNTGGIALSGLTLDETSFTGTGTLSAPTCAPVAPAGPLAPGTATTCTVTYDVTQEDLDQGVISNVATVSGTTPGGGTVTSPPSGTEVLTNSGGAAGTPAIEVVKSGSPTSPARFVEGQRVTFTYLVTNVGDVALTDVAVRETVFTGPSRVAPTAR</sequence>
<organism evidence="3 4">
    <name type="scientific">Actinoplanes digitatis</name>
    <dbReference type="NCBI Taxonomy" id="1868"/>
    <lineage>
        <taxon>Bacteria</taxon>
        <taxon>Bacillati</taxon>
        <taxon>Actinomycetota</taxon>
        <taxon>Actinomycetes</taxon>
        <taxon>Micromonosporales</taxon>
        <taxon>Micromonosporaceae</taxon>
        <taxon>Actinoplanes</taxon>
    </lineage>
</organism>
<evidence type="ECO:0000256" key="1">
    <source>
        <dbReference type="SAM" id="MobiDB-lite"/>
    </source>
</evidence>
<keyword evidence="4" id="KW-1185">Reference proteome</keyword>
<dbReference type="Proteomes" id="UP000578112">
    <property type="component" value="Unassembled WGS sequence"/>
</dbReference>
<feature type="domain" description="DUF7507" evidence="2">
    <location>
        <begin position="334"/>
        <end position="387"/>
    </location>
</feature>
<feature type="compositionally biased region" description="Polar residues" evidence="1">
    <location>
        <begin position="13"/>
        <end position="24"/>
    </location>
</feature>
<dbReference type="InterPro" id="IPR047589">
    <property type="entry name" value="DUF11_rpt"/>
</dbReference>
<feature type="domain" description="DUF7507" evidence="2">
    <location>
        <begin position="1"/>
        <end position="73"/>
    </location>
</feature>
<evidence type="ECO:0000313" key="4">
    <source>
        <dbReference type="Proteomes" id="UP000578112"/>
    </source>
</evidence>
<dbReference type="EMBL" id="JACHNH010000001">
    <property type="protein sequence ID" value="MBB4762147.1"/>
    <property type="molecule type" value="Genomic_DNA"/>
</dbReference>
<proteinExistence type="predicted"/>